<dbReference type="EMBL" id="GBRH01199446">
    <property type="protein sequence ID" value="JAD98449.1"/>
    <property type="molecule type" value="Transcribed_RNA"/>
</dbReference>
<reference evidence="1" key="1">
    <citation type="submission" date="2014-09" db="EMBL/GenBank/DDBJ databases">
        <authorList>
            <person name="Magalhaes I.L.F."/>
            <person name="Oliveira U."/>
            <person name="Santos F.R."/>
            <person name="Vidigal T.H.D.A."/>
            <person name="Brescovit A.D."/>
            <person name="Santos A.J."/>
        </authorList>
    </citation>
    <scope>NUCLEOTIDE SEQUENCE</scope>
    <source>
        <tissue evidence="1">Shoot tissue taken approximately 20 cm above the soil surface</tissue>
    </source>
</reference>
<protein>
    <submittedName>
        <fullName evidence="1">Uncharacterized protein</fullName>
    </submittedName>
</protein>
<proteinExistence type="predicted"/>
<dbReference type="AlphaFoldDB" id="A0A0A9ECH0"/>
<sequence>MTLKRRGNHRGLCLWVMWTVNLSMLMP</sequence>
<organism evidence="1">
    <name type="scientific">Arundo donax</name>
    <name type="common">Giant reed</name>
    <name type="synonym">Donax arundinaceus</name>
    <dbReference type="NCBI Taxonomy" id="35708"/>
    <lineage>
        <taxon>Eukaryota</taxon>
        <taxon>Viridiplantae</taxon>
        <taxon>Streptophyta</taxon>
        <taxon>Embryophyta</taxon>
        <taxon>Tracheophyta</taxon>
        <taxon>Spermatophyta</taxon>
        <taxon>Magnoliopsida</taxon>
        <taxon>Liliopsida</taxon>
        <taxon>Poales</taxon>
        <taxon>Poaceae</taxon>
        <taxon>PACMAD clade</taxon>
        <taxon>Arundinoideae</taxon>
        <taxon>Arundineae</taxon>
        <taxon>Arundo</taxon>
    </lineage>
</organism>
<accession>A0A0A9ECH0</accession>
<evidence type="ECO:0000313" key="1">
    <source>
        <dbReference type="EMBL" id="JAD98449.1"/>
    </source>
</evidence>
<name>A0A0A9ECH0_ARUDO</name>
<reference evidence="1" key="2">
    <citation type="journal article" date="2015" name="Data Brief">
        <title>Shoot transcriptome of the giant reed, Arundo donax.</title>
        <authorList>
            <person name="Barrero R.A."/>
            <person name="Guerrero F.D."/>
            <person name="Moolhuijzen P."/>
            <person name="Goolsby J.A."/>
            <person name="Tidwell J."/>
            <person name="Bellgard S.E."/>
            <person name="Bellgard M.I."/>
        </authorList>
    </citation>
    <scope>NUCLEOTIDE SEQUENCE</scope>
    <source>
        <tissue evidence="1">Shoot tissue taken approximately 20 cm above the soil surface</tissue>
    </source>
</reference>